<dbReference type="EMBL" id="JARJCM010000118">
    <property type="protein sequence ID" value="KAJ7027853.1"/>
    <property type="molecule type" value="Genomic_DNA"/>
</dbReference>
<sequence length="467" mass="52919">MTLMHPSAIWLYLAQFFTRDVLAQLMVPYTTRAVLSDRVAASLEELYHEVDFRFLHLGDGTTRRLGKRVVADRVRVLSIGPYFVCDALDSNHPFGETAQIVADILARFRNIEKYHILWHERPTATLRRPKYDHLPDTLCLASTFLVVPFSSAQYLRILTIECSLDKAEHLFSPTIVLPRLEEFNLCIRDDGGDLDAAGYIMIHHIARFLNNVDSTLRSLSFETSLVADFSPMFMALGFFAHLSKLALCIPTSTCGLGDPSALKAFLHQHHYTLNHLSLRAHLSRRKSRADTDARWLSECLTGVTFCKLQTLSVGTSFIPLDVVVLCIQQWADTLSDLDITGDYLDYEQLEDILGKFEDGQLTSLKVGVICLCPELVDMLAEHLPDLATLNLRIRSVAPHRLAAPKVVSVRRKLTDSEPQLEVHFCAEMGSRNYPAWKLQDISIWKFTKKLQYQDRCVDAIRDSLGQV</sequence>
<reference evidence="2" key="1">
    <citation type="submission" date="2023-03" db="EMBL/GenBank/DDBJ databases">
        <title>Massive genome expansion in bonnet fungi (Mycena s.s.) driven by repeated elements and novel gene families across ecological guilds.</title>
        <authorList>
            <consortium name="Lawrence Berkeley National Laboratory"/>
            <person name="Harder C.B."/>
            <person name="Miyauchi S."/>
            <person name="Viragh M."/>
            <person name="Kuo A."/>
            <person name="Thoen E."/>
            <person name="Andreopoulos B."/>
            <person name="Lu D."/>
            <person name="Skrede I."/>
            <person name="Drula E."/>
            <person name="Henrissat B."/>
            <person name="Morin E."/>
            <person name="Kohler A."/>
            <person name="Barry K."/>
            <person name="LaButti K."/>
            <person name="Morin E."/>
            <person name="Salamov A."/>
            <person name="Lipzen A."/>
            <person name="Mereny Z."/>
            <person name="Hegedus B."/>
            <person name="Baldrian P."/>
            <person name="Stursova M."/>
            <person name="Weitz H."/>
            <person name="Taylor A."/>
            <person name="Grigoriev I.V."/>
            <person name="Nagy L.G."/>
            <person name="Martin F."/>
            <person name="Kauserud H."/>
        </authorList>
    </citation>
    <scope>NUCLEOTIDE SEQUENCE</scope>
    <source>
        <strain evidence="2">CBHHK200</strain>
    </source>
</reference>
<name>A0AAD6SHR3_9AGAR</name>
<evidence type="ECO:0000313" key="3">
    <source>
        <dbReference type="Proteomes" id="UP001218188"/>
    </source>
</evidence>
<comment type="caution">
    <text evidence="2">The sequence shown here is derived from an EMBL/GenBank/DDBJ whole genome shotgun (WGS) entry which is preliminary data.</text>
</comment>
<proteinExistence type="predicted"/>
<feature type="chain" id="PRO_5041920706" evidence="1">
    <location>
        <begin position="24"/>
        <end position="467"/>
    </location>
</feature>
<accession>A0AAD6SHR3</accession>
<evidence type="ECO:0000313" key="2">
    <source>
        <dbReference type="EMBL" id="KAJ7027853.1"/>
    </source>
</evidence>
<feature type="signal peptide" evidence="1">
    <location>
        <begin position="1"/>
        <end position="23"/>
    </location>
</feature>
<dbReference type="Proteomes" id="UP001218188">
    <property type="component" value="Unassembled WGS sequence"/>
</dbReference>
<protein>
    <submittedName>
        <fullName evidence="2">Uncharacterized protein</fullName>
    </submittedName>
</protein>
<gene>
    <name evidence="2" type="ORF">C8F04DRAFT_71375</name>
</gene>
<dbReference type="InterPro" id="IPR032675">
    <property type="entry name" value="LRR_dom_sf"/>
</dbReference>
<dbReference type="Gene3D" id="3.80.10.10">
    <property type="entry name" value="Ribonuclease Inhibitor"/>
    <property type="match status" value="1"/>
</dbReference>
<evidence type="ECO:0000256" key="1">
    <source>
        <dbReference type="SAM" id="SignalP"/>
    </source>
</evidence>
<organism evidence="2 3">
    <name type="scientific">Mycena alexandri</name>
    <dbReference type="NCBI Taxonomy" id="1745969"/>
    <lineage>
        <taxon>Eukaryota</taxon>
        <taxon>Fungi</taxon>
        <taxon>Dikarya</taxon>
        <taxon>Basidiomycota</taxon>
        <taxon>Agaricomycotina</taxon>
        <taxon>Agaricomycetes</taxon>
        <taxon>Agaricomycetidae</taxon>
        <taxon>Agaricales</taxon>
        <taxon>Marasmiineae</taxon>
        <taxon>Mycenaceae</taxon>
        <taxon>Mycena</taxon>
    </lineage>
</organism>
<keyword evidence="3" id="KW-1185">Reference proteome</keyword>
<keyword evidence="1" id="KW-0732">Signal</keyword>
<dbReference type="AlphaFoldDB" id="A0AAD6SHR3"/>